<proteinExistence type="predicted"/>
<accession>A0A5C1QGN9</accession>
<protein>
    <submittedName>
        <fullName evidence="1">SlyX family protein</fullName>
    </submittedName>
</protein>
<organism evidence="1 2">
    <name type="scientific">Thiospirochaeta perfilievii</name>
    <dbReference type="NCBI Taxonomy" id="252967"/>
    <lineage>
        <taxon>Bacteria</taxon>
        <taxon>Pseudomonadati</taxon>
        <taxon>Spirochaetota</taxon>
        <taxon>Spirochaetia</taxon>
        <taxon>Spirochaetales</taxon>
        <taxon>Spirochaetaceae</taxon>
        <taxon>Thiospirochaeta</taxon>
    </lineage>
</organism>
<gene>
    <name evidence="1" type="ORF">EW093_13825</name>
</gene>
<dbReference type="RefSeq" id="WP_149568970.1">
    <property type="nucleotide sequence ID" value="NZ_CP035807.1"/>
</dbReference>
<dbReference type="EMBL" id="CP035807">
    <property type="protein sequence ID" value="QEN05736.1"/>
    <property type="molecule type" value="Genomic_DNA"/>
</dbReference>
<reference evidence="1 2" key="2">
    <citation type="submission" date="2019-09" db="EMBL/GenBank/DDBJ databases">
        <title>Complete Genome Sequence and Methylome Analysis of free living Spirochaetas.</title>
        <authorList>
            <person name="Leshcheva N."/>
            <person name="Mikheeva N."/>
        </authorList>
    </citation>
    <scope>NUCLEOTIDE SEQUENCE [LARGE SCALE GENOMIC DNA]</scope>
    <source>
        <strain evidence="1 2">P</strain>
    </source>
</reference>
<evidence type="ECO:0000313" key="2">
    <source>
        <dbReference type="Proteomes" id="UP000323824"/>
    </source>
</evidence>
<dbReference type="KEGG" id="sper:EW093_13825"/>
<reference evidence="1 2" key="1">
    <citation type="submission" date="2019-02" db="EMBL/GenBank/DDBJ databases">
        <authorList>
            <person name="Fomenkov A."/>
            <person name="Dubinina G."/>
            <person name="Grabovich M."/>
            <person name="Vincze T."/>
            <person name="Roberts R.J."/>
        </authorList>
    </citation>
    <scope>NUCLEOTIDE SEQUENCE [LARGE SCALE GENOMIC DNA]</scope>
    <source>
        <strain evidence="1 2">P</strain>
    </source>
</reference>
<dbReference type="Pfam" id="PF04102">
    <property type="entry name" value="SlyX"/>
    <property type="match status" value="1"/>
</dbReference>
<name>A0A5C1QGN9_9SPIO</name>
<dbReference type="AlphaFoldDB" id="A0A5C1QGN9"/>
<evidence type="ECO:0000313" key="1">
    <source>
        <dbReference type="EMBL" id="QEN05736.1"/>
    </source>
</evidence>
<dbReference type="InterPro" id="IPR007236">
    <property type="entry name" value="SlyX"/>
</dbReference>
<dbReference type="Proteomes" id="UP000323824">
    <property type="component" value="Chromosome"/>
</dbReference>
<keyword evidence="2" id="KW-1185">Reference proteome</keyword>
<sequence>MDKKILDLEMKIIYLEDYMMQMNKIIIEQGIKLDKLIEVNSVLQEKIMILEENTKQPLDHTPPPHY</sequence>